<proteinExistence type="inferred from homology"/>
<evidence type="ECO:0000256" key="3">
    <source>
        <dbReference type="ARBA" id="ARBA00012758"/>
    </source>
</evidence>
<dbReference type="Proteomes" id="UP000001823">
    <property type="component" value="Chromosome"/>
</dbReference>
<dbReference type="Pfam" id="PF00251">
    <property type="entry name" value="Glyco_hydro_32N"/>
    <property type="match status" value="1"/>
</dbReference>
<comment type="function">
    <text evidence="9">Enables the bacterium to metabolize sucrose as a sole carbon source.</text>
</comment>
<evidence type="ECO:0000259" key="11">
    <source>
        <dbReference type="Pfam" id="PF08244"/>
    </source>
</evidence>
<dbReference type="Pfam" id="PF08244">
    <property type="entry name" value="Glyco_hydro_32C"/>
    <property type="match status" value="1"/>
</dbReference>
<dbReference type="SMART" id="SM00640">
    <property type="entry name" value="Glyco_32"/>
    <property type="match status" value="1"/>
</dbReference>
<evidence type="ECO:0000256" key="9">
    <source>
        <dbReference type="RuleBase" id="RU365015"/>
    </source>
</evidence>
<evidence type="ECO:0000259" key="10">
    <source>
        <dbReference type="Pfam" id="PF00251"/>
    </source>
</evidence>
<evidence type="ECO:0000256" key="8">
    <source>
        <dbReference type="RuleBase" id="RU362110"/>
    </source>
</evidence>
<evidence type="ECO:0000256" key="5">
    <source>
        <dbReference type="ARBA" id="ARBA00022801"/>
    </source>
</evidence>
<dbReference type="EMBL" id="CP000246">
    <property type="protein sequence ID" value="ABG84876.1"/>
    <property type="molecule type" value="Genomic_DNA"/>
</dbReference>
<dbReference type="InterPro" id="IPR001362">
    <property type="entry name" value="Glyco_hydro_32"/>
</dbReference>
<feature type="domain" description="Glycosyl hydrolase family 32 C-terminal" evidence="11">
    <location>
        <begin position="336"/>
        <end position="479"/>
    </location>
</feature>
<evidence type="ECO:0000313" key="13">
    <source>
        <dbReference type="Proteomes" id="UP000001823"/>
    </source>
</evidence>
<dbReference type="SUPFAM" id="SSF75005">
    <property type="entry name" value="Arabinanase/levansucrase/invertase"/>
    <property type="match status" value="1"/>
</dbReference>
<keyword evidence="5 8" id="KW-0378">Hydrolase</keyword>
<dbReference type="InterPro" id="IPR013189">
    <property type="entry name" value="Glyco_hydro_32_C"/>
</dbReference>
<dbReference type="AlphaFoldDB" id="A0A0H2YUS9"/>
<name>A0A0H2YUS9_CLOP1</name>
<dbReference type="Gene3D" id="2.115.10.20">
    <property type="entry name" value="Glycosyl hydrolase domain, family 43"/>
    <property type="match status" value="1"/>
</dbReference>
<dbReference type="STRING" id="195103.CPF_1783"/>
<comment type="subcellular location">
    <subcellularLocation>
        <location evidence="9">Cytoplasm</location>
    </subcellularLocation>
</comment>
<evidence type="ECO:0000256" key="7">
    <source>
        <dbReference type="ARBA" id="ARBA00033367"/>
    </source>
</evidence>
<comment type="similarity">
    <text evidence="2 8">Belongs to the glycosyl hydrolase 32 family.</text>
</comment>
<dbReference type="EC" id="3.2.1.26" evidence="3 8"/>
<evidence type="ECO:0000256" key="6">
    <source>
        <dbReference type="ARBA" id="ARBA00023295"/>
    </source>
</evidence>
<dbReference type="InterPro" id="IPR006232">
    <property type="entry name" value="Suc6P_hydrolase"/>
</dbReference>
<evidence type="ECO:0000256" key="2">
    <source>
        <dbReference type="ARBA" id="ARBA00009902"/>
    </source>
</evidence>
<keyword evidence="6 8" id="KW-0326">Glycosidase</keyword>
<dbReference type="InterPro" id="IPR023296">
    <property type="entry name" value="Glyco_hydro_beta-prop_sf"/>
</dbReference>
<evidence type="ECO:0000256" key="1">
    <source>
        <dbReference type="ARBA" id="ARBA00004914"/>
    </source>
</evidence>
<keyword evidence="9" id="KW-0963">Cytoplasm</keyword>
<dbReference type="eggNOG" id="COG1621">
    <property type="taxonomic scope" value="Bacteria"/>
</dbReference>
<dbReference type="GO" id="GO:0004564">
    <property type="term" value="F:beta-fructofuranosidase activity"/>
    <property type="evidence" value="ECO:0007669"/>
    <property type="project" value="UniProtKB-EC"/>
</dbReference>
<dbReference type="SUPFAM" id="SSF49899">
    <property type="entry name" value="Concanavalin A-like lectins/glucanases"/>
    <property type="match status" value="1"/>
</dbReference>
<feature type="domain" description="Glycosyl hydrolase family 32 N-terminal" evidence="10">
    <location>
        <begin position="29"/>
        <end position="331"/>
    </location>
</feature>
<dbReference type="PaxDb" id="195103-CPF_1783"/>
<evidence type="ECO:0000256" key="4">
    <source>
        <dbReference type="ARBA" id="ARBA00019623"/>
    </source>
</evidence>
<dbReference type="PANTHER" id="PTHR43101">
    <property type="entry name" value="BETA-FRUCTOSIDASE"/>
    <property type="match status" value="1"/>
</dbReference>
<comment type="pathway">
    <text evidence="1 9">Glycan biosynthesis; sucrose metabolism.</text>
</comment>
<reference evidence="12 13" key="1">
    <citation type="journal article" date="2006" name="Genome Res.">
        <title>Skewed genomic variability in strains of the toxigenic bacterial pathogen, Clostridium perfringens.</title>
        <authorList>
            <person name="Myers G.S."/>
            <person name="Rasko D.A."/>
            <person name="Cheung J.K."/>
            <person name="Ravel J."/>
            <person name="Seshadri R."/>
            <person name="Deboy R.T."/>
            <person name="Ren Q."/>
            <person name="Varga J."/>
            <person name="Awad M.M."/>
            <person name="Brinkac L.M."/>
            <person name="Daugherty S.C."/>
            <person name="Haft D.H."/>
            <person name="Dodson R.J."/>
            <person name="Madupu R."/>
            <person name="Nelson W.C."/>
            <person name="Rosovitz M.J."/>
            <person name="Sullivan S.A."/>
            <person name="Khouri H."/>
            <person name="Dimitrov G.I."/>
            <person name="Watkins K.L."/>
            <person name="Mulligan S."/>
            <person name="Benton J."/>
            <person name="Radune D."/>
            <person name="Fisher D.J."/>
            <person name="Atkins H.S."/>
            <person name="Hiscox T."/>
            <person name="Jost B.H."/>
            <person name="Billington S.J."/>
            <person name="Songer J.G."/>
            <person name="McClane B.A."/>
            <person name="Titball R.W."/>
            <person name="Rood J.I."/>
            <person name="Melville S.B."/>
            <person name="Paulsen I.T."/>
        </authorList>
    </citation>
    <scope>NUCLEOTIDE SEQUENCE [LARGE SCALE GENOMIC DNA]</scope>
    <source>
        <strain evidence="13">ATCC 13124 / DSM 756 / JCM 1290 / NCIMB 6125 / NCTC 8237 / S 107 / Type A</strain>
    </source>
</reference>
<dbReference type="Gene3D" id="2.60.120.560">
    <property type="entry name" value="Exo-inulinase, domain 1"/>
    <property type="match status" value="1"/>
</dbReference>
<dbReference type="CDD" id="cd18623">
    <property type="entry name" value="GH32_ScrB-like"/>
    <property type="match status" value="1"/>
</dbReference>
<dbReference type="RefSeq" id="WP_011590879.1">
    <property type="nucleotide sequence ID" value="NC_008261.1"/>
</dbReference>
<dbReference type="NCBIfam" id="TIGR01322">
    <property type="entry name" value="scrB_fam"/>
    <property type="match status" value="1"/>
</dbReference>
<dbReference type="PANTHER" id="PTHR43101:SF1">
    <property type="entry name" value="BETA-FRUCTOSIDASE"/>
    <property type="match status" value="1"/>
</dbReference>
<dbReference type="KEGG" id="cpf:CPF_1783"/>
<dbReference type="GO" id="GO:0005985">
    <property type="term" value="P:sucrose metabolic process"/>
    <property type="evidence" value="ECO:0007669"/>
    <property type="project" value="UniProtKB-UniPathway"/>
</dbReference>
<organism evidence="12 13">
    <name type="scientific">Clostridium perfringens (strain ATCC 13124 / DSM 756 / JCM 1290 / NCIMB 6125 / NCTC 8237 / Type A)</name>
    <dbReference type="NCBI Taxonomy" id="195103"/>
    <lineage>
        <taxon>Bacteria</taxon>
        <taxon>Bacillati</taxon>
        <taxon>Bacillota</taxon>
        <taxon>Clostridia</taxon>
        <taxon>Eubacteriales</taxon>
        <taxon>Clostridiaceae</taxon>
        <taxon>Clostridium</taxon>
    </lineage>
</organism>
<dbReference type="GO" id="GO:0005737">
    <property type="term" value="C:cytoplasm"/>
    <property type="evidence" value="ECO:0007669"/>
    <property type="project" value="UniProtKB-SubCell"/>
</dbReference>
<dbReference type="InterPro" id="IPR013320">
    <property type="entry name" value="ConA-like_dom_sf"/>
</dbReference>
<comment type="catalytic activity">
    <reaction evidence="8">
        <text>Hydrolysis of terminal non-reducing beta-D-fructofuranoside residues in beta-D-fructofuranosides.</text>
        <dbReference type="EC" id="3.2.1.26"/>
    </reaction>
</comment>
<protein>
    <recommendedName>
        <fullName evidence="4 8">Sucrose-6-phosphate hydrolase</fullName>
        <ecNumber evidence="3 8">3.2.1.26</ecNumber>
    </recommendedName>
    <alternativeName>
        <fullName evidence="7 9">Invertase</fullName>
    </alternativeName>
</protein>
<gene>
    <name evidence="12" type="ordered locus">CPF_1783</name>
</gene>
<keyword evidence="9" id="KW-0119">Carbohydrate metabolism</keyword>
<sequence>MEFLNDEYINKKSKEYYNKTKDIWRDNFHFEPPFGLINDPNGLSYYKGEYYIFFQWNPYGCEHKNKHWGIVKTKNFKDFSIPKIVLTPKEYFDKNGCYSGGAIVKDGNLQVFYTGNVKGDKGERISYQCKGILEENGQLKKLGPVISTLPKGYTAHFRDPYIWKNNGYYYMILGIQTEKLKGRCVIYKSNDLDDWDFYGELKTSYDDFGFMWECPSFFKIDNKDIFIFSPQGIKEEEFRYQNIYQSGYLIGNLNYDTLEFKNNNEFKELDMGFDFYAPQVFKDEKGRNILIGWMGLPEKEEFHCSRENGWIFSLTMPRELTLKNGILHQNPIEEMRKLRGDKIVSLKNIIIEDLNFNEVKENSYELKLDIERQEASKIEINFMESNEEHTSLIYDFKKEICIIDRNSMINGEKGIRKFKLHSNGNLKINMFVDKSSVEIYFQDGIEVASLKLYPKKDSFNLSLKSEEGKIKINSLSIWEMNEVNYNE</sequence>
<dbReference type="PROSITE" id="PS00609">
    <property type="entry name" value="GLYCOSYL_HYDROL_F32"/>
    <property type="match status" value="1"/>
</dbReference>
<dbReference type="UniPathway" id="UPA00238"/>
<dbReference type="InterPro" id="IPR013148">
    <property type="entry name" value="Glyco_hydro_32_N"/>
</dbReference>
<dbReference type="HOGENOM" id="CLU_001528_7_1_9"/>
<dbReference type="InterPro" id="IPR018053">
    <property type="entry name" value="Glyco_hydro_32_AS"/>
</dbReference>
<evidence type="ECO:0000313" key="12">
    <source>
        <dbReference type="EMBL" id="ABG84876.1"/>
    </source>
</evidence>
<dbReference type="InterPro" id="IPR051214">
    <property type="entry name" value="GH32_Enzymes"/>
</dbReference>
<keyword evidence="13" id="KW-1185">Reference proteome</keyword>
<accession>A0A0H2YUS9</accession>